<evidence type="ECO:0000256" key="3">
    <source>
        <dbReference type="ARBA" id="ARBA00022692"/>
    </source>
</evidence>
<evidence type="ECO:0000313" key="9">
    <source>
        <dbReference type="EMBL" id="KAF7400743.1"/>
    </source>
</evidence>
<feature type="transmembrane region" description="Helical" evidence="7">
    <location>
        <begin position="157"/>
        <end position="176"/>
    </location>
</feature>
<keyword evidence="5 7" id="KW-0472">Membrane</keyword>
<dbReference type="EMBL" id="JACSEA010000005">
    <property type="protein sequence ID" value="KAF7400743.1"/>
    <property type="molecule type" value="Genomic_DNA"/>
</dbReference>
<dbReference type="PANTHER" id="PTHR22730">
    <property type="entry name" value="PROMININ PROM PROTEIN"/>
    <property type="match status" value="1"/>
</dbReference>
<evidence type="ECO:0000256" key="6">
    <source>
        <dbReference type="ARBA" id="ARBA00023180"/>
    </source>
</evidence>
<keyword evidence="4 7" id="KW-1133">Transmembrane helix</keyword>
<name>A0A834NAX5_VESVU</name>
<dbReference type="Proteomes" id="UP000614350">
    <property type="component" value="Unassembled WGS sequence"/>
</dbReference>
<feature type="transmembrane region" description="Helical" evidence="7">
    <location>
        <begin position="197"/>
        <end position="218"/>
    </location>
</feature>
<dbReference type="InterPro" id="IPR008795">
    <property type="entry name" value="Prominin"/>
</dbReference>
<feature type="transmembrane region" description="Helical" evidence="7">
    <location>
        <begin position="470"/>
        <end position="493"/>
    </location>
</feature>
<evidence type="ECO:0000256" key="2">
    <source>
        <dbReference type="ARBA" id="ARBA00006058"/>
    </source>
</evidence>
<dbReference type="AlphaFoldDB" id="A0A834NAX5"/>
<evidence type="ECO:0000256" key="1">
    <source>
        <dbReference type="ARBA" id="ARBA00004141"/>
    </source>
</evidence>
<sequence length="868" mass="98244">MAVIHEILLIIVAISNVQTQDDSTVEIDNPEDNCTTDSIVILNVSSENQRGQLDAMMDVLVEDATKNGTNVSHFWTPSIAKDWEEQAPKLNFPKTISEERFKMATLHLDQAPFVFDFLRNVFFLIHPYDIPIGLLIEAIENRITTSKLISESMHIEAIFLATVGVCCIMACIVPGTELWFACRPIREDYKPCRHPEVLAFLLAAFVFVLGSCMVTMMVCNEAARAGIEKLPIVVETALQDLDDYHQDTTTQLRKCLTRSLDVASEAILADLDNVEELLGKPVQAELSVETGLDVALDALMDLANASQELSSRAESLLKEGERARDLGTQLNRETDVIRRDLESAVRTCSVQDRPLCSVIDPSGLRLTLRIEQLLRDDRILRLRGSSKENLTEVGRQARGEYLYVPHYIARSTLDARNQIRREISSARARIFQKTRNMEASSTELSKQLKSARNIADYAIPYVIAFEQIRWLVGLGTFLCILPIWLLLLGALRCHCGSSEGKVRPTLLCTVFTSCFISIALWAIFVAGLALSGHIEMLLCRPLYDPEYRTLEAVLETRTFLGKRLSVSLKDMFEKCEKNEAAYPAFRLDRTMQLEQLTEHWMWTDMSKAKSKLKVDLKGLKILTPTLQQRLQNLLYACGPNLTEHRIMIQGPILSKDPNALSDQLDSIARQLSDRSVARDLQIIGSNMRDLTSQRVKPLMKLQDNLVYQIAILELQLLPLMRQVNQSISHLKTIQYYIDNQGDKIAQLKGKAFINRLNNYLDQWRTHVISEMDSGVSKCRPLWEILKGMRLLLCNHILGPLNGFWFATLISALIMMVSTPIAHILSLVYRRPSFSKKDTSLLSMRSESPETVVMDRATWQSPETSQEGW</sequence>
<feature type="transmembrane region" description="Helical" evidence="7">
    <location>
        <begin position="505"/>
        <end position="530"/>
    </location>
</feature>
<evidence type="ECO:0000256" key="4">
    <source>
        <dbReference type="ARBA" id="ARBA00022989"/>
    </source>
</evidence>
<evidence type="ECO:0000256" key="5">
    <source>
        <dbReference type="ARBA" id="ARBA00023136"/>
    </source>
</evidence>
<dbReference type="PANTHER" id="PTHR22730:SF1">
    <property type="entry name" value="PROMININ-LIKE PROTEIN"/>
    <property type="match status" value="1"/>
</dbReference>
<accession>A0A834NAX5</accession>
<feature type="signal peptide" evidence="8">
    <location>
        <begin position="1"/>
        <end position="19"/>
    </location>
</feature>
<feature type="chain" id="PRO_5032410028" evidence="8">
    <location>
        <begin position="20"/>
        <end position="868"/>
    </location>
</feature>
<organism evidence="9 10">
    <name type="scientific">Vespula vulgaris</name>
    <name type="common">Yellow jacket</name>
    <name type="synonym">Wasp</name>
    <dbReference type="NCBI Taxonomy" id="7454"/>
    <lineage>
        <taxon>Eukaryota</taxon>
        <taxon>Metazoa</taxon>
        <taxon>Ecdysozoa</taxon>
        <taxon>Arthropoda</taxon>
        <taxon>Hexapoda</taxon>
        <taxon>Insecta</taxon>
        <taxon>Pterygota</taxon>
        <taxon>Neoptera</taxon>
        <taxon>Endopterygota</taxon>
        <taxon>Hymenoptera</taxon>
        <taxon>Apocrita</taxon>
        <taxon>Aculeata</taxon>
        <taxon>Vespoidea</taxon>
        <taxon>Vespidae</taxon>
        <taxon>Vespinae</taxon>
        <taxon>Vespula</taxon>
    </lineage>
</organism>
<proteinExistence type="inferred from homology"/>
<evidence type="ECO:0000256" key="8">
    <source>
        <dbReference type="SAM" id="SignalP"/>
    </source>
</evidence>
<keyword evidence="6" id="KW-0325">Glycoprotein</keyword>
<keyword evidence="3 7" id="KW-0812">Transmembrane</keyword>
<feature type="transmembrane region" description="Helical" evidence="7">
    <location>
        <begin position="803"/>
        <end position="828"/>
    </location>
</feature>
<dbReference type="Pfam" id="PF05478">
    <property type="entry name" value="Prominin"/>
    <property type="match status" value="1"/>
</dbReference>
<comment type="caution">
    <text evidence="9">The sequence shown here is derived from an EMBL/GenBank/DDBJ whole genome shotgun (WGS) entry which is preliminary data.</text>
</comment>
<keyword evidence="8" id="KW-0732">Signal</keyword>
<gene>
    <name evidence="9" type="ORF">HZH66_005927</name>
</gene>
<comment type="similarity">
    <text evidence="2">Belongs to the prominin family.</text>
</comment>
<comment type="subcellular location">
    <subcellularLocation>
        <location evidence="1">Membrane</location>
        <topology evidence="1">Multi-pass membrane protein</topology>
    </subcellularLocation>
</comment>
<evidence type="ECO:0000256" key="7">
    <source>
        <dbReference type="SAM" id="Phobius"/>
    </source>
</evidence>
<dbReference type="GO" id="GO:0016020">
    <property type="term" value="C:membrane"/>
    <property type="evidence" value="ECO:0007669"/>
    <property type="project" value="UniProtKB-SubCell"/>
</dbReference>
<keyword evidence="10" id="KW-1185">Reference proteome</keyword>
<evidence type="ECO:0000313" key="10">
    <source>
        <dbReference type="Proteomes" id="UP000614350"/>
    </source>
</evidence>
<protein>
    <submittedName>
        <fullName evidence="9">Uncharacterized protein</fullName>
    </submittedName>
</protein>
<reference evidence="9" key="1">
    <citation type="journal article" date="2020" name="G3 (Bethesda)">
        <title>High-Quality Assemblies for Three Invasive Social Wasps from the &lt;i&gt;Vespula&lt;/i&gt; Genus.</title>
        <authorList>
            <person name="Harrop T.W.R."/>
            <person name="Guhlin J."/>
            <person name="McLaughlin G.M."/>
            <person name="Permina E."/>
            <person name="Stockwell P."/>
            <person name="Gilligan J."/>
            <person name="Le Lec M.F."/>
            <person name="Gruber M.A.M."/>
            <person name="Quinn O."/>
            <person name="Lovegrove M."/>
            <person name="Duncan E.J."/>
            <person name="Remnant E.J."/>
            <person name="Van Eeckhoven J."/>
            <person name="Graham B."/>
            <person name="Knapp R.A."/>
            <person name="Langford K.W."/>
            <person name="Kronenberg Z."/>
            <person name="Press M.O."/>
            <person name="Eacker S.M."/>
            <person name="Wilson-Rankin E.E."/>
            <person name="Purcell J."/>
            <person name="Lester P.J."/>
            <person name="Dearden P.K."/>
        </authorList>
    </citation>
    <scope>NUCLEOTIDE SEQUENCE</scope>
    <source>
        <strain evidence="9">Marl-1</strain>
    </source>
</reference>